<sequence length="177" mass="20865">MAPSPSAKSRLLQPSLLLHVGLKRWSNQQLHPAWPKRHCRWRYHWCRQWQRRHSHVSRARGSSMKDALREEQIGEFLEAFCLFDKDGDVQLKVDVVNCVLYVWTEKETEAEEELKEAFRVFDKDHDGYISPSELRSVMRTIGEKVTDEEVEQMVKEADLDGDGLIDYEEFVRMMLAD</sequence>
<dbReference type="Gene3D" id="1.10.238.10">
    <property type="entry name" value="EF-hand"/>
    <property type="match status" value="1"/>
</dbReference>
<accession>A0A445FEF1</accession>
<evidence type="ECO:0000256" key="1">
    <source>
        <dbReference type="ARBA" id="ARBA00022737"/>
    </source>
</evidence>
<dbReference type="CDD" id="cd00051">
    <property type="entry name" value="EFh"/>
    <property type="match status" value="1"/>
</dbReference>
<feature type="domain" description="EF-hand" evidence="3">
    <location>
        <begin position="109"/>
        <end position="144"/>
    </location>
</feature>
<dbReference type="AlphaFoldDB" id="A0A445FEF1"/>
<keyword evidence="5" id="KW-1185">Reference proteome</keyword>
<dbReference type="FunFam" id="1.10.238.10:FF:000001">
    <property type="entry name" value="Calmodulin 1"/>
    <property type="match status" value="1"/>
</dbReference>
<evidence type="ECO:0000256" key="2">
    <source>
        <dbReference type="ARBA" id="ARBA00022837"/>
    </source>
</evidence>
<dbReference type="InterPro" id="IPR018247">
    <property type="entry name" value="EF_Hand_1_Ca_BS"/>
</dbReference>
<dbReference type="SUPFAM" id="SSF47473">
    <property type="entry name" value="EF-hand"/>
    <property type="match status" value="1"/>
</dbReference>
<evidence type="ECO:0000313" key="4">
    <source>
        <dbReference type="EMBL" id="RZB47231.1"/>
    </source>
</evidence>
<evidence type="ECO:0000313" key="5">
    <source>
        <dbReference type="Proteomes" id="UP000289340"/>
    </source>
</evidence>
<dbReference type="PROSITE" id="PS00018">
    <property type="entry name" value="EF_HAND_1"/>
    <property type="match status" value="2"/>
</dbReference>
<dbReference type="InterPro" id="IPR050230">
    <property type="entry name" value="CALM/Myosin/TropC-like"/>
</dbReference>
<dbReference type="GO" id="GO:0016460">
    <property type="term" value="C:myosin II complex"/>
    <property type="evidence" value="ECO:0007669"/>
    <property type="project" value="TreeGrafter"/>
</dbReference>
<dbReference type="PANTHER" id="PTHR23048">
    <property type="entry name" value="MYOSIN LIGHT CHAIN 1, 3"/>
    <property type="match status" value="1"/>
</dbReference>
<keyword evidence="1" id="KW-0677">Repeat</keyword>
<dbReference type="InterPro" id="IPR011992">
    <property type="entry name" value="EF-hand-dom_pair"/>
</dbReference>
<dbReference type="SMART" id="SM00054">
    <property type="entry name" value="EFh"/>
    <property type="match status" value="2"/>
</dbReference>
<dbReference type="InterPro" id="IPR002048">
    <property type="entry name" value="EF_hand_dom"/>
</dbReference>
<proteinExistence type="predicted"/>
<dbReference type="PANTHER" id="PTHR23048:SF0">
    <property type="entry name" value="CALMODULIN LIKE 3"/>
    <property type="match status" value="1"/>
</dbReference>
<gene>
    <name evidence="4" type="ORF">D0Y65_051032</name>
</gene>
<dbReference type="Proteomes" id="UP000289340">
    <property type="component" value="Chromosome 19"/>
</dbReference>
<dbReference type="GO" id="GO:0005509">
    <property type="term" value="F:calcium ion binding"/>
    <property type="evidence" value="ECO:0007669"/>
    <property type="project" value="InterPro"/>
</dbReference>
<comment type="caution">
    <text evidence="4">The sequence shown here is derived from an EMBL/GenBank/DDBJ whole genome shotgun (WGS) entry which is preliminary data.</text>
</comment>
<dbReference type="Pfam" id="PF13499">
    <property type="entry name" value="EF-hand_7"/>
    <property type="match status" value="1"/>
</dbReference>
<evidence type="ECO:0000259" key="3">
    <source>
        <dbReference type="PROSITE" id="PS50222"/>
    </source>
</evidence>
<organism evidence="4 5">
    <name type="scientific">Glycine soja</name>
    <name type="common">Wild soybean</name>
    <dbReference type="NCBI Taxonomy" id="3848"/>
    <lineage>
        <taxon>Eukaryota</taxon>
        <taxon>Viridiplantae</taxon>
        <taxon>Streptophyta</taxon>
        <taxon>Embryophyta</taxon>
        <taxon>Tracheophyta</taxon>
        <taxon>Spermatophyta</taxon>
        <taxon>Magnoliopsida</taxon>
        <taxon>eudicotyledons</taxon>
        <taxon>Gunneridae</taxon>
        <taxon>Pentapetalae</taxon>
        <taxon>rosids</taxon>
        <taxon>fabids</taxon>
        <taxon>Fabales</taxon>
        <taxon>Fabaceae</taxon>
        <taxon>Papilionoideae</taxon>
        <taxon>50 kb inversion clade</taxon>
        <taxon>NPAAA clade</taxon>
        <taxon>indigoferoid/millettioid clade</taxon>
        <taxon>Phaseoleae</taxon>
        <taxon>Glycine</taxon>
        <taxon>Glycine subgen. Soja</taxon>
    </lineage>
</organism>
<dbReference type="EMBL" id="QZWG01000019">
    <property type="protein sequence ID" value="RZB47231.1"/>
    <property type="molecule type" value="Genomic_DNA"/>
</dbReference>
<name>A0A445FEF1_GLYSO</name>
<feature type="domain" description="EF-hand" evidence="3">
    <location>
        <begin position="145"/>
        <end position="177"/>
    </location>
</feature>
<keyword evidence="2" id="KW-0106">Calcium</keyword>
<protein>
    <submittedName>
        <fullName evidence="4">Calmodulin-like protein 11</fullName>
    </submittedName>
</protein>
<reference evidence="4 5" key="1">
    <citation type="submission" date="2018-09" db="EMBL/GenBank/DDBJ databases">
        <title>A high-quality reference genome of wild soybean provides a powerful tool to mine soybean genomes.</title>
        <authorList>
            <person name="Xie M."/>
            <person name="Chung C.Y.L."/>
            <person name="Li M.-W."/>
            <person name="Wong F.-L."/>
            <person name="Chan T.-F."/>
            <person name="Lam H.-M."/>
        </authorList>
    </citation>
    <scope>NUCLEOTIDE SEQUENCE [LARGE SCALE GENOMIC DNA]</scope>
    <source>
        <strain evidence="5">cv. W05</strain>
        <tissue evidence="4">Hypocotyl of etiolated seedlings</tissue>
    </source>
</reference>
<dbReference type="PROSITE" id="PS50222">
    <property type="entry name" value="EF_HAND_2"/>
    <property type="match status" value="2"/>
</dbReference>